<dbReference type="InterPro" id="IPR055673">
    <property type="entry name" value="DUF7249"/>
</dbReference>
<organism evidence="1">
    <name type="scientific">uncultured Caudovirales phage</name>
    <dbReference type="NCBI Taxonomy" id="2100421"/>
    <lineage>
        <taxon>Viruses</taxon>
        <taxon>Duplodnaviria</taxon>
        <taxon>Heunggongvirae</taxon>
        <taxon>Uroviricota</taxon>
        <taxon>Caudoviricetes</taxon>
        <taxon>Peduoviridae</taxon>
        <taxon>Maltschvirus</taxon>
        <taxon>Maltschvirus maltsch</taxon>
    </lineage>
</organism>
<dbReference type="Pfam" id="PF23907">
    <property type="entry name" value="DUF7249"/>
    <property type="match status" value="1"/>
</dbReference>
<name>A0A6J5MM35_9CAUD</name>
<proteinExistence type="predicted"/>
<evidence type="ECO:0000313" key="1">
    <source>
        <dbReference type="EMBL" id="CAB4146707.1"/>
    </source>
</evidence>
<dbReference type="EMBL" id="LR796466">
    <property type="protein sequence ID" value="CAB4146707.1"/>
    <property type="molecule type" value="Genomic_DNA"/>
</dbReference>
<gene>
    <name evidence="1" type="ORF">UFOVP500_57</name>
</gene>
<protein>
    <submittedName>
        <fullName evidence="1">Uncharacterized protein</fullName>
    </submittedName>
</protein>
<sequence length="93" mass="10553">MSNTYNGWTNYATWRVNLEIFDGQSLRDLGMSRLDVYDLGDALKAYAVEIIEIDGKGLALDYAMAFLSDVNWGELARHYLHDEEVNADESEDA</sequence>
<accession>A0A6J5MM35</accession>
<reference evidence="1" key="1">
    <citation type="submission" date="2020-04" db="EMBL/GenBank/DDBJ databases">
        <authorList>
            <person name="Chiriac C."/>
            <person name="Salcher M."/>
            <person name="Ghai R."/>
            <person name="Kavagutti S V."/>
        </authorList>
    </citation>
    <scope>NUCLEOTIDE SEQUENCE</scope>
</reference>